<dbReference type="InterPro" id="IPR028082">
    <property type="entry name" value="Peripla_BP_I"/>
</dbReference>
<comment type="caution">
    <text evidence="5">The sequence shown here is derived from an EMBL/GenBank/DDBJ whole genome shotgun (WGS) entry which is preliminary data.</text>
</comment>
<evidence type="ECO:0000256" key="1">
    <source>
        <dbReference type="ARBA" id="ARBA00010062"/>
    </source>
</evidence>
<dbReference type="PANTHER" id="PTHR47151:SF2">
    <property type="entry name" value="AMINO ACID BINDING PROTEIN"/>
    <property type="match status" value="1"/>
</dbReference>
<evidence type="ECO:0000313" key="5">
    <source>
        <dbReference type="EMBL" id="TDR92895.1"/>
    </source>
</evidence>
<name>A0A4R7C6N2_9HYPH</name>
<feature type="domain" description="Leucine-binding protein" evidence="4">
    <location>
        <begin position="25"/>
        <end position="369"/>
    </location>
</feature>
<gene>
    <name evidence="5" type="ORF">EV668_0137</name>
</gene>
<dbReference type="Pfam" id="PF13458">
    <property type="entry name" value="Peripla_BP_6"/>
    <property type="match status" value="1"/>
</dbReference>
<evidence type="ECO:0000256" key="3">
    <source>
        <dbReference type="SAM" id="SignalP"/>
    </source>
</evidence>
<protein>
    <submittedName>
        <fullName evidence="5">Amino acid/amide ABC transporter substrate-binding protein (HAAT family)</fullName>
    </submittedName>
</protein>
<keyword evidence="2 3" id="KW-0732">Signal</keyword>
<dbReference type="SUPFAM" id="SSF53822">
    <property type="entry name" value="Periplasmic binding protein-like I"/>
    <property type="match status" value="1"/>
</dbReference>
<reference evidence="5 6" key="1">
    <citation type="submission" date="2019-03" db="EMBL/GenBank/DDBJ databases">
        <title>Genomic Encyclopedia of Type Strains, Phase IV (KMG-IV): sequencing the most valuable type-strain genomes for metagenomic binning, comparative biology and taxonomic classification.</title>
        <authorList>
            <person name="Goeker M."/>
        </authorList>
    </citation>
    <scope>NUCLEOTIDE SEQUENCE [LARGE SCALE GENOMIC DNA]</scope>
    <source>
        <strain evidence="5 6">DSM 25903</strain>
    </source>
</reference>
<dbReference type="OrthoDB" id="9791590at2"/>
<dbReference type="PANTHER" id="PTHR47151">
    <property type="entry name" value="LEU/ILE/VAL-BINDING ABC TRANSPORTER SUBUNIT"/>
    <property type="match status" value="1"/>
</dbReference>
<dbReference type="Gene3D" id="3.40.50.2300">
    <property type="match status" value="2"/>
</dbReference>
<feature type="chain" id="PRO_5020780778" evidence="3">
    <location>
        <begin position="21"/>
        <end position="383"/>
    </location>
</feature>
<dbReference type="RefSeq" id="WP_133767946.1">
    <property type="nucleotide sequence ID" value="NZ_SNZR01000011.1"/>
</dbReference>
<dbReference type="EMBL" id="SNZR01000011">
    <property type="protein sequence ID" value="TDR92895.1"/>
    <property type="molecule type" value="Genomic_DNA"/>
</dbReference>
<evidence type="ECO:0000259" key="4">
    <source>
        <dbReference type="Pfam" id="PF13458"/>
    </source>
</evidence>
<evidence type="ECO:0000256" key="2">
    <source>
        <dbReference type="ARBA" id="ARBA00022729"/>
    </source>
</evidence>
<comment type="similarity">
    <text evidence="1">Belongs to the leucine-binding protein family.</text>
</comment>
<dbReference type="Proteomes" id="UP000295122">
    <property type="component" value="Unassembled WGS sequence"/>
</dbReference>
<feature type="signal peptide" evidence="3">
    <location>
        <begin position="1"/>
        <end position="20"/>
    </location>
</feature>
<evidence type="ECO:0000313" key="6">
    <source>
        <dbReference type="Proteomes" id="UP000295122"/>
    </source>
</evidence>
<sequence>MKRHCLAAAIAVLASGGARSETLLLGVNATLSGGGAIWGEGMLGAARAMADRVNEGGGVKIGDKTYTIDLKVYDDRYRPQDAVTAMDRLINDDGVKVVVGPMGSASTVATQARSTEAKVITLTMGFTPKAIGSALPYAFRPTITTTEFTGPQLAWVGAKLSPKRVRALLPNDETGQSVGASQKEAYKAIGVDLQLDFFDRERVDFVPVLTRILSQSDVLEIGGNSPTTAGLIIKQARELGYKGPILVTGGDVTAELVKVSGKQAAEGTYVHLPLDSGYAETAGYIRDFEAKYRKPVNGHNAFSFAGLQMLLEAMKRAGSVSDTTRIAAELEKVSAFPTIVGKAGWTGRERYGIDHQIDVPFYIGQIRDGVAVKVATCSYKSCE</sequence>
<proteinExistence type="inferred from homology"/>
<organism evidence="5 6">
    <name type="scientific">Enterovirga rhinocerotis</name>
    <dbReference type="NCBI Taxonomy" id="1339210"/>
    <lineage>
        <taxon>Bacteria</taxon>
        <taxon>Pseudomonadati</taxon>
        <taxon>Pseudomonadota</taxon>
        <taxon>Alphaproteobacteria</taxon>
        <taxon>Hyphomicrobiales</taxon>
        <taxon>Methylobacteriaceae</taxon>
        <taxon>Enterovirga</taxon>
    </lineage>
</organism>
<dbReference type="AlphaFoldDB" id="A0A4R7C6N2"/>
<accession>A0A4R7C6N2</accession>
<dbReference type="CDD" id="cd06336">
    <property type="entry name" value="PBP1_ABC_ligand_binding-like"/>
    <property type="match status" value="1"/>
</dbReference>
<keyword evidence="6" id="KW-1185">Reference proteome</keyword>
<dbReference type="InterPro" id="IPR028081">
    <property type="entry name" value="Leu-bd"/>
</dbReference>